<dbReference type="NCBIfam" id="TIGR00181">
    <property type="entry name" value="pepF"/>
    <property type="match status" value="1"/>
</dbReference>
<feature type="chain" id="PRO_5045729985" description="Oligopeptidase F" evidence="7">
    <location>
        <begin position="33"/>
        <end position="627"/>
    </location>
</feature>
<evidence type="ECO:0000256" key="1">
    <source>
        <dbReference type="ARBA" id="ARBA00022670"/>
    </source>
</evidence>
<dbReference type="Pfam" id="PF01432">
    <property type="entry name" value="Peptidase_M3"/>
    <property type="match status" value="1"/>
</dbReference>
<evidence type="ECO:0000259" key="9">
    <source>
        <dbReference type="Pfam" id="PF08439"/>
    </source>
</evidence>
<name>A0ABV6D1I4_9SPHN</name>
<keyword evidence="5 6" id="KW-0482">Metalloprotease</keyword>
<protein>
    <recommendedName>
        <fullName evidence="6">Oligopeptidase F</fullName>
        <ecNumber evidence="6">3.4.24.-</ecNumber>
    </recommendedName>
</protein>
<evidence type="ECO:0000256" key="3">
    <source>
        <dbReference type="ARBA" id="ARBA00022801"/>
    </source>
</evidence>
<evidence type="ECO:0000259" key="8">
    <source>
        <dbReference type="Pfam" id="PF01432"/>
    </source>
</evidence>
<feature type="domain" description="Peptidase M3A/M3B catalytic" evidence="8">
    <location>
        <begin position="235"/>
        <end position="609"/>
    </location>
</feature>
<gene>
    <name evidence="10" type="primary">pepF</name>
    <name evidence="10" type="ORF">ACFFJC_19775</name>
</gene>
<dbReference type="EMBL" id="JBHLWK010000030">
    <property type="protein sequence ID" value="MFC0206510.1"/>
    <property type="molecule type" value="Genomic_DNA"/>
</dbReference>
<comment type="caution">
    <text evidence="10">The sequence shown here is derived from an EMBL/GenBank/DDBJ whole genome shotgun (WGS) entry which is preliminary data.</text>
</comment>
<feature type="signal peptide" evidence="7">
    <location>
        <begin position="1"/>
        <end position="32"/>
    </location>
</feature>
<sequence>MIETDRRGALGLAAVVPLASALPAMVAGAAQAAEAGAAGSAAAWDLTELYPDLAAWEAARKAVVAALPRLAAYKGTLGQGPDAMARALEDISAVTKQFDRVYVHASLRADEDVRISANQERNAQVDDLLAALGEATAWTSPEIIQLGADKVESYIAANATLKRRFAYALRKTLRQAAHTLDAQGEQILAAVSAPLAGPQAIREQLVSSDIPWPTLTLSDGRTQRLDSQGYTLTRDAPRREDRKAVFDAFFGQMGKFQNALGSAMAAKLKGDVFAARARRYPSSLAAALSPDNVPEGVYRTLIAETNAGLPQLHRSFQLRRAMLGLPDIHYYDIYPPLVSLERTFTLSDMRNVTLKALAPLGPDYVRELATATAAKWMDPFPRPGKRSGAYMNGGAYDVHPYLLLNLGENYEGLSTYAHEWGHAMHTLLANKAQPFELADYPIFTAEIASTCNEVLLVEHMLAQAKTAEEKIYYLGMRLEGLRGTFFRQAMFAEFELKMHEMAEAGEGLSGESLTRVYLELLKRYHGPDFVIDAPYAVEWAYILHFYSAFYVYKYATSIAAGTWFARSILNGGKAERERYLDVLRAGGSADPVDILKVAGLDMTRPDPYRALVADFKATIDRIEALRA</sequence>
<dbReference type="InterPro" id="IPR042088">
    <property type="entry name" value="OligoPept_F_C"/>
</dbReference>
<dbReference type="InterPro" id="IPR045090">
    <property type="entry name" value="Pept_M3A_M3B"/>
</dbReference>
<dbReference type="InterPro" id="IPR004438">
    <property type="entry name" value="Peptidase_M3B"/>
</dbReference>
<evidence type="ECO:0000256" key="6">
    <source>
        <dbReference type="RuleBase" id="RU368091"/>
    </source>
</evidence>
<reference evidence="10 11" key="1">
    <citation type="submission" date="2024-09" db="EMBL/GenBank/DDBJ databases">
        <authorList>
            <person name="Sun Q."/>
            <person name="Mori K."/>
        </authorList>
    </citation>
    <scope>NUCLEOTIDE SEQUENCE [LARGE SCALE GENOMIC DNA]</scope>
    <source>
        <strain evidence="10 11">CCM 7706</strain>
    </source>
</reference>
<dbReference type="PROSITE" id="PS51318">
    <property type="entry name" value="TAT"/>
    <property type="match status" value="1"/>
</dbReference>
<evidence type="ECO:0000313" key="10">
    <source>
        <dbReference type="EMBL" id="MFC0206510.1"/>
    </source>
</evidence>
<dbReference type="InterPro" id="IPR006311">
    <property type="entry name" value="TAT_signal"/>
</dbReference>
<keyword evidence="3 6" id="KW-0378">Hydrolase</keyword>
<keyword evidence="1 6" id="KW-0645">Protease</keyword>
<evidence type="ECO:0000256" key="7">
    <source>
        <dbReference type="SAM" id="SignalP"/>
    </source>
</evidence>
<evidence type="ECO:0000256" key="5">
    <source>
        <dbReference type="ARBA" id="ARBA00023049"/>
    </source>
</evidence>
<keyword evidence="4 6" id="KW-0862">Zinc</keyword>
<accession>A0ABV6D1I4</accession>
<dbReference type="Gene3D" id="1.10.1370.20">
    <property type="entry name" value="Oligoendopeptidase f, C-terminal domain"/>
    <property type="match status" value="1"/>
</dbReference>
<dbReference type="RefSeq" id="WP_379489113.1">
    <property type="nucleotide sequence ID" value="NZ_JBHLWK010000030.1"/>
</dbReference>
<proteinExistence type="inferred from homology"/>
<comment type="cofactor">
    <cofactor evidence="6">
        <name>Zn(2+)</name>
        <dbReference type="ChEBI" id="CHEBI:29105"/>
    </cofactor>
    <text evidence="6">Binds 1 zinc ion.</text>
</comment>
<evidence type="ECO:0000256" key="2">
    <source>
        <dbReference type="ARBA" id="ARBA00022723"/>
    </source>
</evidence>
<dbReference type="Pfam" id="PF08439">
    <property type="entry name" value="Peptidase_M3_N"/>
    <property type="match status" value="1"/>
</dbReference>
<comment type="similarity">
    <text evidence="6">Belongs to the peptidase M3B family.</text>
</comment>
<dbReference type="Gene3D" id="1.20.140.70">
    <property type="entry name" value="Oligopeptidase f, N-terminal domain"/>
    <property type="match status" value="1"/>
</dbReference>
<comment type="function">
    <text evidence="6">Has oligopeptidase activity and degrades a variety of small bioactive peptides.</text>
</comment>
<keyword evidence="11" id="KW-1185">Reference proteome</keyword>
<evidence type="ECO:0000313" key="11">
    <source>
        <dbReference type="Proteomes" id="UP001589798"/>
    </source>
</evidence>
<evidence type="ECO:0000256" key="4">
    <source>
        <dbReference type="ARBA" id="ARBA00022833"/>
    </source>
</evidence>
<organism evidence="10 11">
    <name type="scientific">Novosphingobium soli</name>
    <dbReference type="NCBI Taxonomy" id="574956"/>
    <lineage>
        <taxon>Bacteria</taxon>
        <taxon>Pseudomonadati</taxon>
        <taxon>Pseudomonadota</taxon>
        <taxon>Alphaproteobacteria</taxon>
        <taxon>Sphingomonadales</taxon>
        <taxon>Sphingomonadaceae</taxon>
        <taxon>Novosphingobium</taxon>
    </lineage>
</organism>
<feature type="domain" description="Oligopeptidase F N-terminal" evidence="9">
    <location>
        <begin position="142"/>
        <end position="210"/>
    </location>
</feature>
<keyword evidence="2 6" id="KW-0479">Metal-binding</keyword>
<dbReference type="PANTHER" id="PTHR11804">
    <property type="entry name" value="PROTEASE M3 THIMET OLIGOPEPTIDASE-RELATED"/>
    <property type="match status" value="1"/>
</dbReference>
<dbReference type="CDD" id="cd09608">
    <property type="entry name" value="M3B_PepF"/>
    <property type="match status" value="1"/>
</dbReference>
<dbReference type="EC" id="3.4.24.-" evidence="6"/>
<dbReference type="InterPro" id="IPR013647">
    <property type="entry name" value="OligopepF_N_dom"/>
</dbReference>
<dbReference type="InterPro" id="IPR001567">
    <property type="entry name" value="Pept_M3A_M3B_dom"/>
</dbReference>
<dbReference type="SUPFAM" id="SSF55486">
    <property type="entry name" value="Metalloproteases ('zincins'), catalytic domain"/>
    <property type="match status" value="1"/>
</dbReference>
<dbReference type="PANTHER" id="PTHR11804:SF84">
    <property type="entry name" value="SACCHAROLYSIN"/>
    <property type="match status" value="1"/>
</dbReference>
<dbReference type="Proteomes" id="UP001589798">
    <property type="component" value="Unassembled WGS sequence"/>
</dbReference>
<keyword evidence="7" id="KW-0732">Signal</keyword>